<reference evidence="8" key="1">
    <citation type="journal article" date="2017" name="MBio">
        <title>Type VI secretion-mediated competition in the bee gut microbiome.</title>
        <authorList>
            <person name="Steele M.I."/>
            <person name="Kwong W.K."/>
            <person name="Powell J.E."/>
            <person name="Whiteley M."/>
            <person name="Moran N.A."/>
        </authorList>
    </citation>
    <scope>NUCLEOTIDE SEQUENCE [LARGE SCALE GENOMIC DNA]</scope>
    <source>
        <strain evidence="8">WkB273</strain>
    </source>
</reference>
<gene>
    <name evidence="8" type="ORF">BHC54_01790</name>
</gene>
<evidence type="ECO:0000256" key="2">
    <source>
        <dbReference type="ARBA" id="ARBA00022448"/>
    </source>
</evidence>
<keyword evidence="5 6" id="KW-0472">Membrane</keyword>
<feature type="transmembrane region" description="Helical" evidence="6">
    <location>
        <begin position="300"/>
        <end position="320"/>
    </location>
</feature>
<protein>
    <submittedName>
        <fullName evidence="8">AmpG family muropeptide MFS transporter</fullName>
    </submittedName>
</protein>
<dbReference type="PANTHER" id="PTHR12778">
    <property type="entry name" value="SOLUTE CARRIER FAMILY 33 ACETYL-COA TRANSPORTER -RELATED"/>
    <property type="match status" value="1"/>
</dbReference>
<feature type="transmembrane region" description="Helical" evidence="6">
    <location>
        <begin position="233"/>
        <end position="256"/>
    </location>
</feature>
<dbReference type="Pfam" id="PF07690">
    <property type="entry name" value="MFS_1"/>
    <property type="match status" value="1"/>
</dbReference>
<dbReference type="InterPro" id="IPR020846">
    <property type="entry name" value="MFS_dom"/>
</dbReference>
<dbReference type="OrthoDB" id="9787815at2"/>
<dbReference type="FunFam" id="1.20.1250.20:FF:000613">
    <property type="entry name" value="AmpG protein"/>
    <property type="match status" value="1"/>
</dbReference>
<accession>A0A2N9X9I2</accession>
<dbReference type="GO" id="GO:0022857">
    <property type="term" value="F:transmembrane transporter activity"/>
    <property type="evidence" value="ECO:0007669"/>
    <property type="project" value="InterPro"/>
</dbReference>
<feature type="transmembrane region" description="Helical" evidence="6">
    <location>
        <begin position="276"/>
        <end position="293"/>
    </location>
</feature>
<dbReference type="Gene3D" id="1.20.1250.20">
    <property type="entry name" value="MFS general substrate transporter like domains"/>
    <property type="match status" value="1"/>
</dbReference>
<feature type="transmembrane region" description="Helical" evidence="6">
    <location>
        <begin position="394"/>
        <end position="416"/>
    </location>
</feature>
<feature type="transmembrane region" description="Helical" evidence="6">
    <location>
        <begin position="51"/>
        <end position="68"/>
    </location>
</feature>
<evidence type="ECO:0000256" key="1">
    <source>
        <dbReference type="ARBA" id="ARBA00004141"/>
    </source>
</evidence>
<dbReference type="InterPro" id="IPR011701">
    <property type="entry name" value="MFS"/>
</dbReference>
<dbReference type="CDD" id="cd17486">
    <property type="entry name" value="MFS_AmpG_like"/>
    <property type="match status" value="1"/>
</dbReference>
<dbReference type="GO" id="GO:0016020">
    <property type="term" value="C:membrane"/>
    <property type="evidence" value="ECO:0007669"/>
    <property type="project" value="UniProtKB-SubCell"/>
</dbReference>
<dbReference type="PROSITE" id="PS50850">
    <property type="entry name" value="MFS"/>
    <property type="match status" value="1"/>
</dbReference>
<feature type="domain" description="Major facilitator superfamily (MFS) profile" evidence="7">
    <location>
        <begin position="20"/>
        <end position="423"/>
    </location>
</feature>
<comment type="subcellular location">
    <subcellularLocation>
        <location evidence="1">Membrane</location>
        <topology evidence="1">Multi-pass membrane protein</topology>
    </subcellularLocation>
</comment>
<dbReference type="Proteomes" id="UP000230202">
    <property type="component" value="Unassembled WGS sequence"/>
</dbReference>
<proteinExistence type="predicted"/>
<dbReference type="NCBIfam" id="TIGR00901">
    <property type="entry name" value="2A0125"/>
    <property type="match status" value="1"/>
</dbReference>
<evidence type="ECO:0000313" key="8">
    <source>
        <dbReference type="EMBL" id="PIT41504.1"/>
    </source>
</evidence>
<feature type="transmembrane region" description="Helical" evidence="6">
    <location>
        <begin position="89"/>
        <end position="107"/>
    </location>
</feature>
<dbReference type="PANTHER" id="PTHR12778:SF10">
    <property type="entry name" value="MAJOR FACILITATOR SUPERFAMILY DOMAIN-CONTAINING PROTEIN 3"/>
    <property type="match status" value="1"/>
</dbReference>
<name>A0A2N9X9I2_9NEIS</name>
<feature type="transmembrane region" description="Helical" evidence="6">
    <location>
        <begin position="21"/>
        <end position="39"/>
    </location>
</feature>
<dbReference type="EMBL" id="MEIL01000016">
    <property type="protein sequence ID" value="PIT41504.1"/>
    <property type="molecule type" value="Genomic_DNA"/>
</dbReference>
<comment type="caution">
    <text evidence="8">The sequence shown here is derived from an EMBL/GenBank/DDBJ whole genome shotgun (WGS) entry which is preliminary data.</text>
</comment>
<keyword evidence="3 6" id="KW-0812">Transmembrane</keyword>
<evidence type="ECO:0000256" key="6">
    <source>
        <dbReference type="SAM" id="Phobius"/>
    </source>
</evidence>
<keyword evidence="2" id="KW-0813">Transport</keyword>
<evidence type="ECO:0000259" key="7">
    <source>
        <dbReference type="PROSITE" id="PS50850"/>
    </source>
</evidence>
<feature type="transmembrane region" description="Helical" evidence="6">
    <location>
        <begin position="119"/>
        <end position="138"/>
    </location>
</feature>
<keyword evidence="9" id="KW-1185">Reference proteome</keyword>
<evidence type="ECO:0000256" key="5">
    <source>
        <dbReference type="ARBA" id="ARBA00023136"/>
    </source>
</evidence>
<dbReference type="InterPro" id="IPR036259">
    <property type="entry name" value="MFS_trans_sf"/>
</dbReference>
<keyword evidence="4 6" id="KW-1133">Transmembrane helix</keyword>
<dbReference type="RefSeq" id="WP_100141146.1">
    <property type="nucleotide sequence ID" value="NZ_CP160326.2"/>
</dbReference>
<evidence type="ECO:0000256" key="3">
    <source>
        <dbReference type="ARBA" id="ARBA00022692"/>
    </source>
</evidence>
<dbReference type="SUPFAM" id="SSF103473">
    <property type="entry name" value="MFS general substrate transporter"/>
    <property type="match status" value="1"/>
</dbReference>
<sequence length="428" mass="47506">MTQNAHQSPPSIWQRIFSQHMLICVFTGFSSGLPLYFLINLVPAWLRNEGVDLKTIGLFSIIGLPFTWKFLWSPLMDAVQFPWLGRRRGWMFVTQSALLLSILGYMLLSPQQNMNLIKILSLFVAFFAASQDIVLDAFRREILPDSELGLGNAIHVNAYRIAALVPGSVSLILADIYPWPTVFAITALFMLPGIFMTLFLAHEPTLPITVPKTFKETVVEPFKEFFARKGVKSALLVLFFIFLYKLGDSMATALATPFYMDMGFSKMDIGLIAKNAGLWPTIIAGILGGIWMIKLGINRALWLFGLVQVFSILGFAWLASQGPFIHIGSKELFTLALVIGFEAIGVGLGTAAFVAYMAKETNPAYTATQLALFTSLAAVPRTLINATTGYLINWLGYVSFFWLCFFLAIPGMLLLLKVAPWNKKVTGV</sequence>
<feature type="transmembrane region" description="Helical" evidence="6">
    <location>
        <begin position="183"/>
        <end position="201"/>
    </location>
</feature>
<evidence type="ECO:0000313" key="9">
    <source>
        <dbReference type="Proteomes" id="UP000230202"/>
    </source>
</evidence>
<dbReference type="AlphaFoldDB" id="A0A2N9X9I2"/>
<evidence type="ECO:0000256" key="4">
    <source>
        <dbReference type="ARBA" id="ARBA00022989"/>
    </source>
</evidence>
<feature type="transmembrane region" description="Helical" evidence="6">
    <location>
        <begin position="332"/>
        <end position="358"/>
    </location>
</feature>
<organism evidence="8 9">
    <name type="scientific">Snodgrassella alvi</name>
    <dbReference type="NCBI Taxonomy" id="1196083"/>
    <lineage>
        <taxon>Bacteria</taxon>
        <taxon>Pseudomonadati</taxon>
        <taxon>Pseudomonadota</taxon>
        <taxon>Betaproteobacteria</taxon>
        <taxon>Neisseriales</taxon>
        <taxon>Neisseriaceae</taxon>
        <taxon>Snodgrassella</taxon>
    </lineage>
</organism>
<dbReference type="InterPro" id="IPR004752">
    <property type="entry name" value="AmpG_permease/AT-1"/>
</dbReference>